<comment type="cofactor">
    <cofactor evidence="10">
        <name>K(+)</name>
        <dbReference type="ChEBI" id="CHEBI:29103"/>
    </cofactor>
    <text evidence="10">Binds 1 potassium ion per subunit.</text>
</comment>
<dbReference type="NCBIfam" id="TIGR00450">
    <property type="entry name" value="mnmE_trmE_thdF"/>
    <property type="match status" value="1"/>
</dbReference>
<dbReference type="Proteomes" id="UP000323708">
    <property type="component" value="Unassembled WGS sequence"/>
</dbReference>
<dbReference type="GO" id="GO:0005829">
    <property type="term" value="C:cytosol"/>
    <property type="evidence" value="ECO:0007669"/>
    <property type="project" value="TreeGrafter"/>
</dbReference>
<keyword evidence="8 10" id="KW-0630">Potassium</keyword>
<dbReference type="InterPro" id="IPR005225">
    <property type="entry name" value="Small_GTP-bd"/>
</dbReference>
<evidence type="ECO:0000256" key="3">
    <source>
        <dbReference type="ARBA" id="ARBA00022694"/>
    </source>
</evidence>
<comment type="caution">
    <text evidence="13">The sequence shown here is derived from an EMBL/GenBank/DDBJ whole genome shotgun (WGS) entry which is preliminary data.</text>
</comment>
<dbReference type="Gene3D" id="3.40.50.300">
    <property type="entry name" value="P-loop containing nucleotide triphosphate hydrolases"/>
    <property type="match status" value="1"/>
</dbReference>
<dbReference type="FunFam" id="3.40.50.300:FF:000249">
    <property type="entry name" value="tRNA modification GTPase MnmE"/>
    <property type="match status" value="1"/>
</dbReference>
<evidence type="ECO:0000256" key="11">
    <source>
        <dbReference type="RuleBase" id="RU003313"/>
    </source>
</evidence>
<feature type="binding site" evidence="10">
    <location>
        <position position="85"/>
    </location>
    <ligand>
        <name>(6S)-5-formyl-5,6,7,8-tetrahydrofolate</name>
        <dbReference type="ChEBI" id="CHEBI:57457"/>
    </ligand>
</feature>
<dbReference type="Pfam" id="PF12631">
    <property type="entry name" value="MnmE_helical"/>
    <property type="match status" value="1"/>
</dbReference>
<keyword evidence="14" id="KW-1185">Reference proteome</keyword>
<dbReference type="RefSeq" id="WP_149611693.1">
    <property type="nucleotide sequence ID" value="NZ_VTUX01000005.1"/>
</dbReference>
<dbReference type="SUPFAM" id="SSF116878">
    <property type="entry name" value="TrmE connector domain"/>
    <property type="match status" value="1"/>
</dbReference>
<dbReference type="EMBL" id="VTUX01000005">
    <property type="protein sequence ID" value="KAA1190538.1"/>
    <property type="molecule type" value="Genomic_DNA"/>
</dbReference>
<reference evidence="13 14" key="1">
    <citation type="submission" date="2019-09" db="EMBL/GenBank/DDBJ databases">
        <authorList>
            <person name="Chen X.-Y."/>
        </authorList>
    </citation>
    <scope>NUCLEOTIDE SEQUENCE [LARGE SCALE GENOMIC DNA]</scope>
    <source>
        <strain evidence="13 14">NY5</strain>
    </source>
</reference>
<dbReference type="Gene3D" id="1.20.120.430">
    <property type="entry name" value="tRNA modification GTPase MnmE domain 2"/>
    <property type="match status" value="1"/>
</dbReference>
<evidence type="ECO:0000256" key="6">
    <source>
        <dbReference type="ARBA" id="ARBA00022801"/>
    </source>
</evidence>
<dbReference type="Gene3D" id="3.30.1360.120">
    <property type="entry name" value="Probable tRNA modification gtpase trme, domain 1"/>
    <property type="match status" value="1"/>
</dbReference>
<protein>
    <recommendedName>
        <fullName evidence="10">tRNA modification GTPase MnmE</fullName>
        <ecNumber evidence="10">3.6.-.-</ecNumber>
    </recommendedName>
</protein>
<dbReference type="GO" id="GO:0005525">
    <property type="term" value="F:GTP binding"/>
    <property type="evidence" value="ECO:0007669"/>
    <property type="project" value="UniProtKB-UniRule"/>
</dbReference>
<dbReference type="AlphaFoldDB" id="A0A5B0WVX1"/>
<dbReference type="GO" id="GO:0046872">
    <property type="term" value="F:metal ion binding"/>
    <property type="evidence" value="ECO:0007669"/>
    <property type="project" value="UniProtKB-KW"/>
</dbReference>
<evidence type="ECO:0000256" key="9">
    <source>
        <dbReference type="ARBA" id="ARBA00023134"/>
    </source>
</evidence>
<comment type="similarity">
    <text evidence="1 10 11">Belongs to the TRAFAC class TrmE-Era-EngA-EngB-Septin-like GTPase superfamily. TrmE GTPase family.</text>
</comment>
<dbReference type="GO" id="GO:0030488">
    <property type="term" value="P:tRNA methylation"/>
    <property type="evidence" value="ECO:0007669"/>
    <property type="project" value="TreeGrafter"/>
</dbReference>
<dbReference type="PROSITE" id="PS51709">
    <property type="entry name" value="G_TRME"/>
    <property type="match status" value="1"/>
</dbReference>
<dbReference type="InterPro" id="IPR018948">
    <property type="entry name" value="GTP-bd_TrmE_N"/>
</dbReference>
<dbReference type="GO" id="GO:0002098">
    <property type="term" value="P:tRNA wobble uridine modification"/>
    <property type="evidence" value="ECO:0007669"/>
    <property type="project" value="TreeGrafter"/>
</dbReference>
<feature type="binding site" evidence="10">
    <location>
        <begin position="274"/>
        <end position="277"/>
    </location>
    <ligand>
        <name>GTP</name>
        <dbReference type="ChEBI" id="CHEBI:37565"/>
    </ligand>
</feature>
<feature type="binding site" evidence="10">
    <location>
        <position position="254"/>
    </location>
    <ligand>
        <name>K(+)</name>
        <dbReference type="ChEBI" id="CHEBI:29103"/>
    </ligand>
</feature>
<dbReference type="InterPro" id="IPR027368">
    <property type="entry name" value="MnmE_dom2"/>
</dbReference>
<keyword evidence="9 10" id="KW-0342">GTP-binding</keyword>
<keyword evidence="4 10" id="KW-0479">Metal-binding</keyword>
<dbReference type="NCBIfam" id="NF003661">
    <property type="entry name" value="PRK05291.1-3"/>
    <property type="match status" value="1"/>
</dbReference>
<evidence type="ECO:0000313" key="13">
    <source>
        <dbReference type="EMBL" id="KAA1190538.1"/>
    </source>
</evidence>
<feature type="binding site" evidence="10">
    <location>
        <begin position="230"/>
        <end position="235"/>
    </location>
    <ligand>
        <name>GTP</name>
        <dbReference type="ChEBI" id="CHEBI:37565"/>
    </ligand>
</feature>
<keyword evidence="7 10" id="KW-0460">Magnesium</keyword>
<feature type="binding site" evidence="10">
    <location>
        <position position="255"/>
    </location>
    <ligand>
        <name>Mg(2+)</name>
        <dbReference type="ChEBI" id="CHEBI:18420"/>
    </ligand>
</feature>
<dbReference type="InterPro" id="IPR027417">
    <property type="entry name" value="P-loop_NTPase"/>
</dbReference>
<dbReference type="InterPro" id="IPR031168">
    <property type="entry name" value="G_TrmE"/>
</dbReference>
<feature type="binding site" evidence="10">
    <location>
        <position position="124"/>
    </location>
    <ligand>
        <name>(6S)-5-formyl-5,6,7,8-tetrahydrofolate</name>
        <dbReference type="ChEBI" id="CHEBI:57457"/>
    </ligand>
</feature>
<feature type="domain" description="TrmE-type G" evidence="12">
    <location>
        <begin position="220"/>
        <end position="383"/>
    </location>
</feature>
<name>A0A5B0WVX1_9GAMM</name>
<dbReference type="InterPro" id="IPR025867">
    <property type="entry name" value="MnmE_helical"/>
</dbReference>
<dbReference type="InterPro" id="IPR004520">
    <property type="entry name" value="GTPase_MnmE"/>
</dbReference>
<evidence type="ECO:0000256" key="5">
    <source>
        <dbReference type="ARBA" id="ARBA00022741"/>
    </source>
</evidence>
<sequence length="460" mass="49598">MQTSTALDTDTIVAIATAPGRGGVGILRLSGEQALTIGESICKKGLSPRHAHFSQFHNAHGEPLDSGIALYFPAPNSFTGEEVVELQGHGGPVILDLLLKVCTEHGARQARPGEFSERAYLNDKLDLAQAEAIADLINSTTEHAALNASRSLQGAFSKKIDELVAQVTRLRVYVEAAIDFPEEEIDFIGDGAVRSQLLGIMEQLQAVTREARQGTLIQEGMKLVIAGRPNAGKSSLLNALSGQDTAIVTAIEGTTRDVLREHIQIDGLPLHIVDTAGLRDSGDVVEQEGIRRAWQEIVSADHILLVVDGSTNDQAQAEPDVIWPEFRHQLTRDIPLTIVRNKCDINGKKPSIEERDNSCVIDLSAKTGAGMALLKQHLKQCMGYSESTESQFSARRRHLLSLEKAGTSLEAGRAQLENAGAGELLAEDLRDCQQHLGEITGAVSSDQLLGEIFSSFCIGK</sequence>
<comment type="caution">
    <text evidence="10">Lacks conserved residue(s) required for the propagation of feature annotation.</text>
</comment>
<dbReference type="InterPro" id="IPR027266">
    <property type="entry name" value="TrmE/GcvT-like"/>
</dbReference>
<dbReference type="Pfam" id="PF01926">
    <property type="entry name" value="MMR_HSR1"/>
    <property type="match status" value="1"/>
</dbReference>
<dbReference type="HAMAP" id="MF_00379">
    <property type="entry name" value="GTPase_MnmE"/>
    <property type="match status" value="1"/>
</dbReference>
<dbReference type="CDD" id="cd04164">
    <property type="entry name" value="trmE"/>
    <property type="match status" value="1"/>
</dbReference>
<feature type="binding site" evidence="10">
    <location>
        <position position="28"/>
    </location>
    <ligand>
        <name>(6S)-5-formyl-5,6,7,8-tetrahydrofolate</name>
        <dbReference type="ChEBI" id="CHEBI:57457"/>
    </ligand>
</feature>
<evidence type="ECO:0000313" key="14">
    <source>
        <dbReference type="Proteomes" id="UP000323708"/>
    </source>
</evidence>
<accession>A0A5B0WVX1</accession>
<proteinExistence type="inferred from homology"/>
<keyword evidence="3 10" id="KW-0819">tRNA processing</keyword>
<gene>
    <name evidence="10 13" type="primary">mnmE</name>
    <name evidence="10" type="synonym">trmE</name>
    <name evidence="13" type="ORF">F0M18_12050</name>
</gene>
<dbReference type="GO" id="GO:0003924">
    <property type="term" value="F:GTPase activity"/>
    <property type="evidence" value="ECO:0007669"/>
    <property type="project" value="UniProtKB-UniRule"/>
</dbReference>
<keyword evidence="6 10" id="KW-0378">Hydrolase</keyword>
<dbReference type="InterPro" id="IPR006073">
    <property type="entry name" value="GTP-bd"/>
</dbReference>
<dbReference type="CDD" id="cd14858">
    <property type="entry name" value="TrmE_N"/>
    <property type="match status" value="1"/>
</dbReference>
<organism evidence="13 14">
    <name type="scientific">Pseudohalioglobus sediminis</name>
    <dbReference type="NCBI Taxonomy" id="2606449"/>
    <lineage>
        <taxon>Bacteria</taxon>
        <taxon>Pseudomonadati</taxon>
        <taxon>Pseudomonadota</taxon>
        <taxon>Gammaproteobacteria</taxon>
        <taxon>Cellvibrionales</taxon>
        <taxon>Halieaceae</taxon>
        <taxon>Pseudohalioglobus</taxon>
    </lineage>
</organism>
<evidence type="ECO:0000256" key="1">
    <source>
        <dbReference type="ARBA" id="ARBA00011043"/>
    </source>
</evidence>
<evidence type="ECO:0000256" key="7">
    <source>
        <dbReference type="ARBA" id="ARBA00022842"/>
    </source>
</evidence>
<evidence type="ECO:0000259" key="12">
    <source>
        <dbReference type="PROSITE" id="PS51709"/>
    </source>
</evidence>
<dbReference type="SUPFAM" id="SSF52540">
    <property type="entry name" value="P-loop containing nucleoside triphosphate hydrolases"/>
    <property type="match status" value="1"/>
</dbReference>
<feature type="binding site" evidence="10">
    <location>
        <position position="251"/>
    </location>
    <ligand>
        <name>K(+)</name>
        <dbReference type="ChEBI" id="CHEBI:29103"/>
    </ligand>
</feature>
<dbReference type="NCBIfam" id="TIGR00231">
    <property type="entry name" value="small_GTP"/>
    <property type="match status" value="1"/>
</dbReference>
<evidence type="ECO:0000256" key="10">
    <source>
        <dbReference type="HAMAP-Rule" id="MF_00379"/>
    </source>
</evidence>
<feature type="binding site" evidence="10">
    <location>
        <position position="460"/>
    </location>
    <ligand>
        <name>(6S)-5-formyl-5,6,7,8-tetrahydrofolate</name>
        <dbReference type="ChEBI" id="CHEBI:57457"/>
    </ligand>
</feature>
<feature type="binding site" evidence="10">
    <location>
        <begin position="249"/>
        <end position="255"/>
    </location>
    <ligand>
        <name>GTP</name>
        <dbReference type="ChEBI" id="CHEBI:37565"/>
    </ligand>
</feature>
<comment type="subunit">
    <text evidence="10">Homodimer. Heterotetramer of two MnmE and two MnmG subunits.</text>
</comment>
<evidence type="ECO:0000256" key="4">
    <source>
        <dbReference type="ARBA" id="ARBA00022723"/>
    </source>
</evidence>
<comment type="subcellular location">
    <subcellularLocation>
        <location evidence="10">Cytoplasm</location>
    </subcellularLocation>
</comment>
<dbReference type="PANTHER" id="PTHR42714:SF2">
    <property type="entry name" value="TRNA MODIFICATION GTPASE GTPBP3, MITOCHONDRIAL"/>
    <property type="match status" value="1"/>
</dbReference>
<dbReference type="Pfam" id="PF10396">
    <property type="entry name" value="TrmE_N"/>
    <property type="match status" value="1"/>
</dbReference>
<feature type="binding site" evidence="10">
    <location>
        <position position="234"/>
    </location>
    <ligand>
        <name>Mg(2+)</name>
        <dbReference type="ChEBI" id="CHEBI:18420"/>
    </ligand>
</feature>
<keyword evidence="2 10" id="KW-0963">Cytoplasm</keyword>
<evidence type="ECO:0000256" key="2">
    <source>
        <dbReference type="ARBA" id="ARBA00022490"/>
    </source>
</evidence>
<dbReference type="EC" id="3.6.-.-" evidence="10"/>
<feature type="binding site" evidence="10">
    <location>
        <position position="230"/>
    </location>
    <ligand>
        <name>K(+)</name>
        <dbReference type="ChEBI" id="CHEBI:29103"/>
    </ligand>
</feature>
<keyword evidence="5 10" id="KW-0547">Nucleotide-binding</keyword>
<evidence type="ECO:0000256" key="8">
    <source>
        <dbReference type="ARBA" id="ARBA00022958"/>
    </source>
</evidence>
<feature type="binding site" evidence="10">
    <location>
        <position position="249"/>
    </location>
    <ligand>
        <name>K(+)</name>
        <dbReference type="ChEBI" id="CHEBI:29103"/>
    </ligand>
</feature>
<dbReference type="PANTHER" id="PTHR42714">
    <property type="entry name" value="TRNA MODIFICATION GTPASE GTPBP3"/>
    <property type="match status" value="1"/>
</dbReference>
<comment type="function">
    <text evidence="10">Exhibits a very high intrinsic GTPase hydrolysis rate. Involved in the addition of a carboxymethylaminomethyl (cmnm) group at the wobble position (U34) of certain tRNAs, forming tRNA-cmnm(5)s(2)U34.</text>
</comment>